<comment type="caution">
    <text evidence="1">The sequence shown here is derived from an EMBL/GenBank/DDBJ whole genome shotgun (WGS) entry which is preliminary data.</text>
</comment>
<dbReference type="AlphaFoldDB" id="A0A1J5S192"/>
<protein>
    <submittedName>
        <fullName evidence="1">Uncharacterized protein</fullName>
    </submittedName>
</protein>
<evidence type="ECO:0000313" key="1">
    <source>
        <dbReference type="EMBL" id="OIQ97919.1"/>
    </source>
</evidence>
<proteinExistence type="predicted"/>
<sequence length="42" mass="4566">MTGLLLLHHSVGHGLCGYDLKSLVQACAAHVRALMQDQEHPD</sequence>
<name>A0A1J5S192_9ZZZZ</name>
<accession>A0A1J5S192</accession>
<organism evidence="1">
    <name type="scientific">mine drainage metagenome</name>
    <dbReference type="NCBI Taxonomy" id="410659"/>
    <lineage>
        <taxon>unclassified sequences</taxon>
        <taxon>metagenomes</taxon>
        <taxon>ecological metagenomes</taxon>
    </lineage>
</organism>
<dbReference type="EMBL" id="MLJW01000126">
    <property type="protein sequence ID" value="OIQ97919.1"/>
    <property type="molecule type" value="Genomic_DNA"/>
</dbReference>
<gene>
    <name evidence="1" type="ORF">GALL_201010</name>
</gene>
<reference evidence="1" key="1">
    <citation type="submission" date="2016-10" db="EMBL/GenBank/DDBJ databases">
        <title>Sequence of Gallionella enrichment culture.</title>
        <authorList>
            <person name="Poehlein A."/>
            <person name="Muehling M."/>
            <person name="Daniel R."/>
        </authorList>
    </citation>
    <scope>NUCLEOTIDE SEQUENCE</scope>
</reference>